<gene>
    <name evidence="1" type="ORF">AXF42_Ash013434</name>
</gene>
<keyword evidence="2" id="KW-1185">Reference proteome</keyword>
<name>A0A2I0A471_9ASPA</name>
<sequence>MRVCRWIVGFSSVPVDTLEMSKSYTLFLDIPSLPKSEIQVVSRLSLSDYRAAPMTTNFGCHIFPWDG</sequence>
<dbReference type="AlphaFoldDB" id="A0A2I0A471"/>
<evidence type="ECO:0000313" key="2">
    <source>
        <dbReference type="Proteomes" id="UP000236161"/>
    </source>
</evidence>
<dbReference type="OrthoDB" id="1431247at2759"/>
<protein>
    <submittedName>
        <fullName evidence="1">Uncharacterized protein</fullName>
    </submittedName>
</protein>
<reference evidence="1 2" key="1">
    <citation type="journal article" date="2017" name="Nature">
        <title>The Apostasia genome and the evolution of orchids.</title>
        <authorList>
            <person name="Zhang G.Q."/>
            <person name="Liu K.W."/>
            <person name="Li Z."/>
            <person name="Lohaus R."/>
            <person name="Hsiao Y.Y."/>
            <person name="Niu S.C."/>
            <person name="Wang J.Y."/>
            <person name="Lin Y.C."/>
            <person name="Xu Q."/>
            <person name="Chen L.J."/>
            <person name="Yoshida K."/>
            <person name="Fujiwara S."/>
            <person name="Wang Z.W."/>
            <person name="Zhang Y.Q."/>
            <person name="Mitsuda N."/>
            <person name="Wang M."/>
            <person name="Liu G.H."/>
            <person name="Pecoraro L."/>
            <person name="Huang H.X."/>
            <person name="Xiao X.J."/>
            <person name="Lin M."/>
            <person name="Wu X.Y."/>
            <person name="Wu W.L."/>
            <person name="Chen Y.Y."/>
            <person name="Chang S.B."/>
            <person name="Sakamoto S."/>
            <person name="Ohme-Takagi M."/>
            <person name="Yagi M."/>
            <person name="Zeng S.J."/>
            <person name="Shen C.Y."/>
            <person name="Yeh C.M."/>
            <person name="Luo Y.B."/>
            <person name="Tsai W.C."/>
            <person name="Van de Peer Y."/>
            <person name="Liu Z.J."/>
        </authorList>
    </citation>
    <scope>NUCLEOTIDE SEQUENCE [LARGE SCALE GENOMIC DNA]</scope>
    <source>
        <strain evidence="2">cv. Shenzhen</strain>
        <tissue evidence="1">Stem</tissue>
    </source>
</reference>
<proteinExistence type="predicted"/>
<accession>A0A2I0A471</accession>
<evidence type="ECO:0000313" key="1">
    <source>
        <dbReference type="EMBL" id="PKA50345.1"/>
    </source>
</evidence>
<organism evidence="1 2">
    <name type="scientific">Apostasia shenzhenica</name>
    <dbReference type="NCBI Taxonomy" id="1088818"/>
    <lineage>
        <taxon>Eukaryota</taxon>
        <taxon>Viridiplantae</taxon>
        <taxon>Streptophyta</taxon>
        <taxon>Embryophyta</taxon>
        <taxon>Tracheophyta</taxon>
        <taxon>Spermatophyta</taxon>
        <taxon>Magnoliopsida</taxon>
        <taxon>Liliopsida</taxon>
        <taxon>Asparagales</taxon>
        <taxon>Orchidaceae</taxon>
        <taxon>Apostasioideae</taxon>
        <taxon>Apostasia</taxon>
    </lineage>
</organism>
<dbReference type="EMBL" id="KZ452026">
    <property type="protein sequence ID" value="PKA50345.1"/>
    <property type="molecule type" value="Genomic_DNA"/>
</dbReference>
<dbReference type="Proteomes" id="UP000236161">
    <property type="component" value="Unassembled WGS sequence"/>
</dbReference>